<evidence type="ECO:0000313" key="4">
    <source>
        <dbReference type="Proteomes" id="UP000663879"/>
    </source>
</evidence>
<dbReference type="PANTHER" id="PTHR13802:SF60">
    <property type="entry name" value="PROTEIN CBG06057"/>
    <property type="match status" value="1"/>
</dbReference>
<dbReference type="InterPro" id="IPR051495">
    <property type="entry name" value="Epithelial_Barrier/Signaling"/>
</dbReference>
<proteinExistence type="predicted"/>
<feature type="chain" id="PRO_5032922082" description="NIDO domain-containing protein" evidence="1">
    <location>
        <begin position="18"/>
        <end position="429"/>
    </location>
</feature>
<dbReference type="AlphaFoldDB" id="A0A814L0M7"/>
<evidence type="ECO:0000313" key="3">
    <source>
        <dbReference type="EMBL" id="CAF1058531.1"/>
    </source>
</evidence>
<keyword evidence="1" id="KW-0732">Signal</keyword>
<name>A0A814L0M7_9BILA</name>
<organism evidence="3 4">
    <name type="scientific">Brachionus calyciflorus</name>
    <dbReference type="NCBI Taxonomy" id="104777"/>
    <lineage>
        <taxon>Eukaryota</taxon>
        <taxon>Metazoa</taxon>
        <taxon>Spiralia</taxon>
        <taxon>Gnathifera</taxon>
        <taxon>Rotifera</taxon>
        <taxon>Eurotatoria</taxon>
        <taxon>Monogononta</taxon>
        <taxon>Pseudotrocha</taxon>
        <taxon>Ploima</taxon>
        <taxon>Brachionidae</taxon>
        <taxon>Brachionus</taxon>
    </lineage>
</organism>
<feature type="domain" description="NIDO" evidence="2">
    <location>
        <begin position="80"/>
        <end position="221"/>
    </location>
</feature>
<dbReference type="PANTHER" id="PTHR13802">
    <property type="entry name" value="MUCIN 4-RELATED"/>
    <property type="match status" value="1"/>
</dbReference>
<evidence type="ECO:0000259" key="2">
    <source>
        <dbReference type="SMART" id="SM00539"/>
    </source>
</evidence>
<protein>
    <recommendedName>
        <fullName evidence="2">NIDO domain-containing protein</fullName>
    </recommendedName>
</protein>
<keyword evidence="4" id="KW-1185">Reference proteome</keyword>
<sequence length="429" mass="49443">MLLTLLLTFFSISSILSEELLLPYEPSLGYTSLAKGETEFIPVDLHFSFPNLGFYYDKVFISVNGYIGFDSGRKITYNLIYKCPLTTKRGNGTVSYRNLFDEELISLQNFINDDSISLKNGFVITWNSVSSQSLNESLSVTFQVILITDSLKSFIIYSYGKLMFPDSSESFLVEINLRHKTGYTDLASIMAKDGYQINEISKKTNFNRDGIWIFEQNENTICNFDKLFVDETLDCFTEIDINEERYLEISFCGTILKSEQFYFKVQINQTTIKVAYKIQCSIYGNLEFIIKKTSNNAILLVKYFQVIVQITQTARLIESTKITLKEASATNSMLKTDLPTAIFEPYNEAFNLEKIYKIEKNKSFTNQFHISFNFNDIHQFDILICLTECSKDENCQMVSFSGRTCGFYSKKPEHTEITDSNENDLYLKM</sequence>
<dbReference type="Proteomes" id="UP000663879">
    <property type="component" value="Unassembled WGS sequence"/>
</dbReference>
<dbReference type="GO" id="GO:0007160">
    <property type="term" value="P:cell-matrix adhesion"/>
    <property type="evidence" value="ECO:0007669"/>
    <property type="project" value="InterPro"/>
</dbReference>
<reference evidence="3" key="1">
    <citation type="submission" date="2021-02" db="EMBL/GenBank/DDBJ databases">
        <authorList>
            <person name="Nowell W R."/>
        </authorList>
    </citation>
    <scope>NUCLEOTIDE SEQUENCE</scope>
    <source>
        <strain evidence="3">Ploen Becks lab</strain>
    </source>
</reference>
<dbReference type="Pfam" id="PF06119">
    <property type="entry name" value="NIDO"/>
    <property type="match status" value="1"/>
</dbReference>
<evidence type="ECO:0000256" key="1">
    <source>
        <dbReference type="SAM" id="SignalP"/>
    </source>
</evidence>
<dbReference type="EMBL" id="CAJNOC010005664">
    <property type="protein sequence ID" value="CAF1058531.1"/>
    <property type="molecule type" value="Genomic_DNA"/>
</dbReference>
<dbReference type="SMART" id="SM00539">
    <property type="entry name" value="NIDO"/>
    <property type="match status" value="1"/>
</dbReference>
<comment type="caution">
    <text evidence="3">The sequence shown here is derived from an EMBL/GenBank/DDBJ whole genome shotgun (WGS) entry which is preliminary data.</text>
</comment>
<gene>
    <name evidence="3" type="ORF">OXX778_LOCUS19170</name>
</gene>
<accession>A0A814L0M7</accession>
<dbReference type="InterPro" id="IPR003886">
    <property type="entry name" value="NIDO_dom"/>
</dbReference>
<feature type="signal peptide" evidence="1">
    <location>
        <begin position="1"/>
        <end position="17"/>
    </location>
</feature>